<evidence type="ECO:0000256" key="8">
    <source>
        <dbReference type="SAM" id="Phobius"/>
    </source>
</evidence>
<feature type="transmembrane region" description="Helical" evidence="8">
    <location>
        <begin position="273"/>
        <end position="291"/>
    </location>
</feature>
<dbReference type="InterPro" id="IPR002549">
    <property type="entry name" value="AI-2E-like"/>
</dbReference>
<reference evidence="9 10" key="1">
    <citation type="submission" date="2016-10" db="EMBL/GenBank/DDBJ databases">
        <authorList>
            <person name="Varghese N."/>
            <person name="Submissions S."/>
        </authorList>
    </citation>
    <scope>NUCLEOTIDE SEQUENCE [LARGE SCALE GENOMIC DNA]</scope>
    <source>
        <strain evidence="9 10">DSM 11449</strain>
    </source>
</reference>
<feature type="transmembrane region" description="Helical" evidence="8">
    <location>
        <begin position="149"/>
        <end position="168"/>
    </location>
</feature>
<proteinExistence type="inferred from homology"/>
<keyword evidence="6 8" id="KW-1133">Transmembrane helix</keyword>
<organism evidence="9 10">
    <name type="scientific">Capnocytophaga granulosa</name>
    <dbReference type="NCBI Taxonomy" id="45242"/>
    <lineage>
        <taxon>Bacteria</taxon>
        <taxon>Pseudomonadati</taxon>
        <taxon>Bacteroidota</taxon>
        <taxon>Flavobacteriia</taxon>
        <taxon>Flavobacteriales</taxon>
        <taxon>Flavobacteriaceae</taxon>
        <taxon>Capnocytophaga</taxon>
    </lineage>
</organism>
<comment type="subcellular location">
    <subcellularLocation>
        <location evidence="1">Cell membrane</location>
        <topology evidence="1">Multi-pass membrane protein</topology>
    </subcellularLocation>
</comment>
<dbReference type="PANTHER" id="PTHR21716">
    <property type="entry name" value="TRANSMEMBRANE PROTEIN"/>
    <property type="match status" value="1"/>
</dbReference>
<keyword evidence="4" id="KW-1003">Cell membrane</keyword>
<comment type="similarity">
    <text evidence="2">Belongs to the autoinducer-2 exporter (AI-2E) (TC 2.A.86) family.</text>
</comment>
<evidence type="ECO:0000256" key="4">
    <source>
        <dbReference type="ARBA" id="ARBA00022475"/>
    </source>
</evidence>
<gene>
    <name evidence="9" type="ORF">SAMN05444420_102263</name>
</gene>
<dbReference type="RefSeq" id="WP_009640798.1">
    <property type="nucleotide sequence ID" value="NZ_CAUUXI010000007.1"/>
</dbReference>
<keyword evidence="3" id="KW-0813">Transport</keyword>
<feature type="transmembrane region" description="Helical" evidence="8">
    <location>
        <begin position="33"/>
        <end position="51"/>
    </location>
</feature>
<sequence>MNSNTIAQGILKAVGIIVGIVLLVLGLYKLQNIIIYIVLAAILALIGRPMIKFLKKRLKFRNTWATITVIVVILGAFAGLISLFVPMLISQGKNLASIDFQALNDNIHRFLDDLLHSLGMGRMESQVGNIPELLNMQDVSTMLNGFIDVISNIGVGLFSVLFITFFFMKDGTAIINSFLSLVKRERLPQVRKTIEDIKRLLSRYFLGLFLQLSVVFILLTIVLLIFGVKDALIIAFLCALLNVIPYVGPMIGAVVISVLTISNFMDADLQSVILPKTIYVLLGFFITQFIDNVFSQPIIFSNSMKSSPLEIFIVTLISGTLFGIVGMVIAIPAYTVLKVILKAVFPKNKLIQLLTAKI</sequence>
<evidence type="ECO:0000256" key="6">
    <source>
        <dbReference type="ARBA" id="ARBA00022989"/>
    </source>
</evidence>
<accession>A0A1H2TNW8</accession>
<evidence type="ECO:0000256" key="7">
    <source>
        <dbReference type="ARBA" id="ARBA00023136"/>
    </source>
</evidence>
<dbReference type="AlphaFoldDB" id="A0A1H2TNW8"/>
<keyword evidence="10" id="KW-1185">Reference proteome</keyword>
<protein>
    <submittedName>
        <fullName evidence="9">Predicted PurR-regulated permease PerM</fullName>
    </submittedName>
</protein>
<name>A0A1H2TNW8_9FLAO</name>
<dbReference type="Proteomes" id="UP000182771">
    <property type="component" value="Unassembled WGS sequence"/>
</dbReference>
<keyword evidence="7 8" id="KW-0472">Membrane</keyword>
<feature type="transmembrane region" description="Helical" evidence="8">
    <location>
        <begin position="232"/>
        <end position="261"/>
    </location>
</feature>
<feature type="transmembrane region" description="Helical" evidence="8">
    <location>
        <begin position="63"/>
        <end position="89"/>
    </location>
</feature>
<evidence type="ECO:0000256" key="5">
    <source>
        <dbReference type="ARBA" id="ARBA00022692"/>
    </source>
</evidence>
<dbReference type="Pfam" id="PF01594">
    <property type="entry name" value="AI-2E_transport"/>
    <property type="match status" value="1"/>
</dbReference>
<comment type="caution">
    <text evidence="9">The sequence shown here is derived from an EMBL/GenBank/DDBJ whole genome shotgun (WGS) entry which is preliminary data.</text>
</comment>
<evidence type="ECO:0000256" key="3">
    <source>
        <dbReference type="ARBA" id="ARBA00022448"/>
    </source>
</evidence>
<evidence type="ECO:0000313" key="9">
    <source>
        <dbReference type="EMBL" id="SDW45571.1"/>
    </source>
</evidence>
<evidence type="ECO:0000256" key="2">
    <source>
        <dbReference type="ARBA" id="ARBA00009773"/>
    </source>
</evidence>
<dbReference type="GeneID" id="85016356"/>
<dbReference type="PANTHER" id="PTHR21716:SF53">
    <property type="entry name" value="PERMEASE PERM-RELATED"/>
    <property type="match status" value="1"/>
</dbReference>
<feature type="transmembrane region" description="Helical" evidence="8">
    <location>
        <begin position="311"/>
        <end position="337"/>
    </location>
</feature>
<evidence type="ECO:0000256" key="1">
    <source>
        <dbReference type="ARBA" id="ARBA00004651"/>
    </source>
</evidence>
<dbReference type="GO" id="GO:0005886">
    <property type="term" value="C:plasma membrane"/>
    <property type="evidence" value="ECO:0007669"/>
    <property type="project" value="UniProtKB-SubCell"/>
</dbReference>
<dbReference type="OrthoDB" id="9793390at2"/>
<keyword evidence="5 8" id="KW-0812">Transmembrane</keyword>
<feature type="transmembrane region" description="Helical" evidence="8">
    <location>
        <begin position="204"/>
        <end position="226"/>
    </location>
</feature>
<dbReference type="EMBL" id="FNND01000002">
    <property type="protein sequence ID" value="SDW45571.1"/>
    <property type="molecule type" value="Genomic_DNA"/>
</dbReference>
<evidence type="ECO:0000313" key="10">
    <source>
        <dbReference type="Proteomes" id="UP000182771"/>
    </source>
</evidence>
<feature type="transmembrane region" description="Helical" evidence="8">
    <location>
        <begin position="9"/>
        <end position="27"/>
    </location>
</feature>